<dbReference type="Proteomes" id="UP001059041">
    <property type="component" value="Linkage Group LG13"/>
</dbReference>
<name>A0A9W7TQE4_TRIRA</name>
<comment type="caution">
    <text evidence="1">The sequence shown here is derived from an EMBL/GenBank/DDBJ whole genome shotgun (WGS) entry which is preliminary data.</text>
</comment>
<accession>A0A9W7TQE4</accession>
<gene>
    <name evidence="1" type="ORF">IRJ41_017456</name>
</gene>
<protein>
    <submittedName>
        <fullName evidence="1">Uncharacterized protein</fullName>
    </submittedName>
</protein>
<evidence type="ECO:0000313" key="1">
    <source>
        <dbReference type="EMBL" id="KAI7801567.1"/>
    </source>
</evidence>
<evidence type="ECO:0000313" key="2">
    <source>
        <dbReference type="Proteomes" id="UP001059041"/>
    </source>
</evidence>
<sequence length="164" mass="18338">MEPGAGFNSLGVIRDKPEQERLFPGECSTPFVLHPSLRERARPTRTKCSSCGGLRKLVRRVSDTLRSRPLTASFQSPVHIGPDNRERPRPEMALSLGLFVSLTVFSVSVTGSSAGNPLDNEKWMSTVSQYDKSKYWNKFRDVSFSTTFTFTDGSTCPVYEEKPL</sequence>
<organism evidence="1 2">
    <name type="scientific">Triplophysa rosa</name>
    <name type="common">Cave loach</name>
    <dbReference type="NCBI Taxonomy" id="992332"/>
    <lineage>
        <taxon>Eukaryota</taxon>
        <taxon>Metazoa</taxon>
        <taxon>Chordata</taxon>
        <taxon>Craniata</taxon>
        <taxon>Vertebrata</taxon>
        <taxon>Euteleostomi</taxon>
        <taxon>Actinopterygii</taxon>
        <taxon>Neopterygii</taxon>
        <taxon>Teleostei</taxon>
        <taxon>Ostariophysi</taxon>
        <taxon>Cypriniformes</taxon>
        <taxon>Nemacheilidae</taxon>
        <taxon>Triplophysa</taxon>
    </lineage>
</organism>
<dbReference type="EMBL" id="JAFHDT010000013">
    <property type="protein sequence ID" value="KAI7801567.1"/>
    <property type="molecule type" value="Genomic_DNA"/>
</dbReference>
<dbReference type="AlphaFoldDB" id="A0A9W7TQE4"/>
<reference evidence="1" key="1">
    <citation type="submission" date="2021-02" db="EMBL/GenBank/DDBJ databases">
        <title>Comparative genomics reveals that relaxation of natural selection precedes convergent phenotypic evolution of cavefish.</title>
        <authorList>
            <person name="Peng Z."/>
        </authorList>
    </citation>
    <scope>NUCLEOTIDE SEQUENCE</scope>
    <source>
        <tissue evidence="1">Muscle</tissue>
    </source>
</reference>
<proteinExistence type="predicted"/>
<keyword evidence="2" id="KW-1185">Reference proteome</keyword>